<dbReference type="AlphaFoldDB" id="A0A4Y3WWM2"/>
<keyword evidence="3" id="KW-1185">Reference proteome</keyword>
<dbReference type="OrthoDB" id="3405463at2"/>
<organism evidence="2 3">
    <name type="scientific">Pseudonocardia hydrocarbonoxydans</name>
    <dbReference type="NCBI Taxonomy" id="76726"/>
    <lineage>
        <taxon>Bacteria</taxon>
        <taxon>Bacillati</taxon>
        <taxon>Actinomycetota</taxon>
        <taxon>Actinomycetes</taxon>
        <taxon>Pseudonocardiales</taxon>
        <taxon>Pseudonocardiaceae</taxon>
        <taxon>Pseudonocardia</taxon>
    </lineage>
</organism>
<proteinExistence type="predicted"/>
<evidence type="ECO:0000313" key="3">
    <source>
        <dbReference type="Proteomes" id="UP000320338"/>
    </source>
</evidence>
<name>A0A4Y3WWM2_9PSEU</name>
<evidence type="ECO:0000313" key="2">
    <source>
        <dbReference type="EMBL" id="GEC22500.1"/>
    </source>
</evidence>
<dbReference type="RefSeq" id="WP_141282053.1">
    <property type="nucleotide sequence ID" value="NZ_BAAARZ010000077.1"/>
</dbReference>
<protein>
    <submittedName>
        <fullName evidence="2">Uncharacterized protein</fullName>
    </submittedName>
</protein>
<feature type="region of interest" description="Disordered" evidence="1">
    <location>
        <begin position="1"/>
        <end position="24"/>
    </location>
</feature>
<accession>A0A4Y3WWM2</accession>
<gene>
    <name evidence="2" type="ORF">PHY01_47830</name>
</gene>
<sequence length="121" mass="12518">MSMPQPGRRTSSGGVCPGCGQRPDSAETAARLRAELAVRWLVHEAGALVARGFCHRCVPPGPYGEVVCGFCGDGPLLAGALADADPIADPAVIGWLTSQGWEVDPVTCSSCRRAFGWAGPP</sequence>
<evidence type="ECO:0000256" key="1">
    <source>
        <dbReference type="SAM" id="MobiDB-lite"/>
    </source>
</evidence>
<dbReference type="EMBL" id="BJNG01000046">
    <property type="protein sequence ID" value="GEC22500.1"/>
    <property type="molecule type" value="Genomic_DNA"/>
</dbReference>
<dbReference type="Proteomes" id="UP000320338">
    <property type="component" value="Unassembled WGS sequence"/>
</dbReference>
<comment type="caution">
    <text evidence="2">The sequence shown here is derived from an EMBL/GenBank/DDBJ whole genome shotgun (WGS) entry which is preliminary data.</text>
</comment>
<reference evidence="2 3" key="1">
    <citation type="submission" date="2019-06" db="EMBL/GenBank/DDBJ databases">
        <title>Whole genome shotgun sequence of Pseudonocardia hydrocarbonoxydans NBRC 14498.</title>
        <authorList>
            <person name="Hosoyama A."/>
            <person name="Uohara A."/>
            <person name="Ohji S."/>
            <person name="Ichikawa N."/>
        </authorList>
    </citation>
    <scope>NUCLEOTIDE SEQUENCE [LARGE SCALE GENOMIC DNA]</scope>
    <source>
        <strain evidence="2 3">NBRC 14498</strain>
    </source>
</reference>